<organism evidence="4 5">
    <name type="scientific">Streptomyces mordarskii</name>
    <dbReference type="NCBI Taxonomy" id="1226758"/>
    <lineage>
        <taxon>Bacteria</taxon>
        <taxon>Bacillati</taxon>
        <taxon>Actinomycetota</taxon>
        <taxon>Actinomycetes</taxon>
        <taxon>Kitasatosporales</taxon>
        <taxon>Streptomycetaceae</taxon>
        <taxon>Streptomyces</taxon>
    </lineage>
</organism>
<evidence type="ECO:0000259" key="3">
    <source>
        <dbReference type="PROSITE" id="PS51186"/>
    </source>
</evidence>
<dbReference type="PANTHER" id="PTHR43877:SF1">
    <property type="entry name" value="ACETYLTRANSFERASE"/>
    <property type="match status" value="1"/>
</dbReference>
<dbReference type="Proteomes" id="UP001501576">
    <property type="component" value="Unassembled WGS sequence"/>
</dbReference>
<dbReference type="Gene3D" id="3.40.630.30">
    <property type="match status" value="1"/>
</dbReference>
<dbReference type="PROSITE" id="PS51186">
    <property type="entry name" value="GNAT"/>
    <property type="match status" value="1"/>
</dbReference>
<dbReference type="RefSeq" id="WP_346160908.1">
    <property type="nucleotide sequence ID" value="NZ_BAAABZ010000072.1"/>
</dbReference>
<feature type="domain" description="N-acetyltransferase" evidence="3">
    <location>
        <begin position="2"/>
        <end position="149"/>
    </location>
</feature>
<accession>A0ABN1DY53</accession>
<keyword evidence="1" id="KW-0808">Transferase</keyword>
<evidence type="ECO:0000313" key="4">
    <source>
        <dbReference type="EMBL" id="GAA0555145.1"/>
    </source>
</evidence>
<evidence type="ECO:0000313" key="5">
    <source>
        <dbReference type="Proteomes" id="UP001501576"/>
    </source>
</evidence>
<dbReference type="PANTHER" id="PTHR43877">
    <property type="entry name" value="AMINOALKYLPHOSPHONATE N-ACETYLTRANSFERASE-RELATED-RELATED"/>
    <property type="match status" value="1"/>
</dbReference>
<comment type="caution">
    <text evidence="4">The sequence shown here is derived from an EMBL/GenBank/DDBJ whole genome shotgun (WGS) entry which is preliminary data.</text>
</comment>
<dbReference type="SUPFAM" id="SSF55729">
    <property type="entry name" value="Acyl-CoA N-acyltransferases (Nat)"/>
    <property type="match status" value="1"/>
</dbReference>
<evidence type="ECO:0000256" key="2">
    <source>
        <dbReference type="ARBA" id="ARBA00023315"/>
    </source>
</evidence>
<protein>
    <recommendedName>
        <fullName evidence="3">N-acetyltransferase domain-containing protein</fullName>
    </recommendedName>
</protein>
<name>A0ABN1DY53_9ACTN</name>
<dbReference type="InterPro" id="IPR000182">
    <property type="entry name" value="GNAT_dom"/>
</dbReference>
<evidence type="ECO:0000256" key="1">
    <source>
        <dbReference type="ARBA" id="ARBA00022679"/>
    </source>
</evidence>
<dbReference type="InterPro" id="IPR050832">
    <property type="entry name" value="Bact_Acetyltransf"/>
</dbReference>
<sequence>MTETRRAVAADAEELGRMRAALVEDVGPWNVRLVQFFRENAESDRMAAFVVDRPGGLAACASGTVSRSVPGPDHEGIVGYIHTVYTDPEYRHRGYGRSVTQALMDWLAERGCTLLTLNASDEGESMYRALGFSANRRAMRLIRVSSHRG</sequence>
<keyword evidence="5" id="KW-1185">Reference proteome</keyword>
<keyword evidence="2" id="KW-0012">Acyltransferase</keyword>
<proteinExistence type="predicted"/>
<dbReference type="EMBL" id="BAAABZ010000072">
    <property type="protein sequence ID" value="GAA0555145.1"/>
    <property type="molecule type" value="Genomic_DNA"/>
</dbReference>
<dbReference type="InterPro" id="IPR016181">
    <property type="entry name" value="Acyl_CoA_acyltransferase"/>
</dbReference>
<dbReference type="Pfam" id="PF00583">
    <property type="entry name" value="Acetyltransf_1"/>
    <property type="match status" value="1"/>
</dbReference>
<gene>
    <name evidence="4" type="ORF">GCM10010390_66540</name>
</gene>
<dbReference type="CDD" id="cd04301">
    <property type="entry name" value="NAT_SF"/>
    <property type="match status" value="1"/>
</dbReference>
<reference evidence="4 5" key="1">
    <citation type="journal article" date="2019" name="Int. J. Syst. Evol. Microbiol.">
        <title>The Global Catalogue of Microorganisms (GCM) 10K type strain sequencing project: providing services to taxonomists for standard genome sequencing and annotation.</title>
        <authorList>
            <consortium name="The Broad Institute Genomics Platform"/>
            <consortium name="The Broad Institute Genome Sequencing Center for Infectious Disease"/>
            <person name="Wu L."/>
            <person name="Ma J."/>
        </authorList>
    </citation>
    <scope>NUCLEOTIDE SEQUENCE [LARGE SCALE GENOMIC DNA]</scope>
    <source>
        <strain evidence="4 5">JCM 5052</strain>
    </source>
</reference>